<dbReference type="GO" id="GO:0043565">
    <property type="term" value="F:sequence-specific DNA binding"/>
    <property type="evidence" value="ECO:0007669"/>
    <property type="project" value="InterPro"/>
</dbReference>
<dbReference type="InterPro" id="IPR018060">
    <property type="entry name" value="HTH_AraC"/>
</dbReference>
<gene>
    <name evidence="5" type="ORF">SAMN04487996_13219</name>
</gene>
<keyword evidence="3" id="KW-0804">Transcription</keyword>
<evidence type="ECO:0000256" key="3">
    <source>
        <dbReference type="ARBA" id="ARBA00023163"/>
    </source>
</evidence>
<evidence type="ECO:0000259" key="4">
    <source>
        <dbReference type="PROSITE" id="PS01124"/>
    </source>
</evidence>
<dbReference type="InterPro" id="IPR003313">
    <property type="entry name" value="AraC-bd"/>
</dbReference>
<dbReference type="AlphaFoldDB" id="A0A1G8AUI3"/>
<keyword evidence="1" id="KW-0805">Transcription regulation</keyword>
<dbReference type="Pfam" id="PF12833">
    <property type="entry name" value="HTH_18"/>
    <property type="match status" value="1"/>
</dbReference>
<dbReference type="RefSeq" id="WP_090157599.1">
    <property type="nucleotide sequence ID" value="NZ_FNAN01000032.1"/>
</dbReference>
<dbReference type="InterPro" id="IPR009057">
    <property type="entry name" value="Homeodomain-like_sf"/>
</dbReference>
<dbReference type="EMBL" id="FNAN01000032">
    <property type="protein sequence ID" value="SDH24426.1"/>
    <property type="molecule type" value="Genomic_DNA"/>
</dbReference>
<dbReference type="Gene3D" id="1.10.10.60">
    <property type="entry name" value="Homeodomain-like"/>
    <property type="match status" value="1"/>
</dbReference>
<dbReference type="SMART" id="SM00342">
    <property type="entry name" value="HTH_ARAC"/>
    <property type="match status" value="1"/>
</dbReference>
<evidence type="ECO:0000313" key="5">
    <source>
        <dbReference type="EMBL" id="SDH24426.1"/>
    </source>
</evidence>
<dbReference type="OrthoDB" id="9793451at2"/>
<keyword evidence="6" id="KW-1185">Reference proteome</keyword>
<dbReference type="GO" id="GO:0003700">
    <property type="term" value="F:DNA-binding transcription factor activity"/>
    <property type="evidence" value="ECO:0007669"/>
    <property type="project" value="InterPro"/>
</dbReference>
<dbReference type="PANTHER" id="PTHR43280">
    <property type="entry name" value="ARAC-FAMILY TRANSCRIPTIONAL REGULATOR"/>
    <property type="match status" value="1"/>
</dbReference>
<accession>A0A1G8AUI3</accession>
<dbReference type="Proteomes" id="UP000198748">
    <property type="component" value="Unassembled WGS sequence"/>
</dbReference>
<reference evidence="6" key="1">
    <citation type="submission" date="2016-10" db="EMBL/GenBank/DDBJ databases">
        <authorList>
            <person name="Varghese N."/>
            <person name="Submissions S."/>
        </authorList>
    </citation>
    <scope>NUCLEOTIDE SEQUENCE [LARGE SCALE GENOMIC DNA]</scope>
    <source>
        <strain evidence="6">DSM 25329</strain>
    </source>
</reference>
<proteinExistence type="predicted"/>
<feature type="domain" description="HTH araC/xylS-type" evidence="4">
    <location>
        <begin position="183"/>
        <end position="281"/>
    </location>
</feature>
<name>A0A1G8AUI3_9BACT</name>
<dbReference type="Pfam" id="PF02311">
    <property type="entry name" value="AraC_binding"/>
    <property type="match status" value="1"/>
</dbReference>
<evidence type="ECO:0000256" key="1">
    <source>
        <dbReference type="ARBA" id="ARBA00023015"/>
    </source>
</evidence>
<keyword evidence="2 5" id="KW-0238">DNA-binding</keyword>
<dbReference type="STRING" id="659014.SAMN04487996_13219"/>
<sequence>MNTKTAFPTLGIDAFDSSAESGYRLLRHELDGKSRIDKPHKHDFFMLFVVKKGGGTHSIDFADYAVADGQVHLLFPGQVHRWELDEGTSGFQLMVGRRAFETSSNFLRLSFIAYRNHPVIDLPQAVFQALCYELEALGSELDTTMVDWDMVQLRSRVALQLVSREAERIYEDIGTYRANPILFKYHALVDTHFRTHKTVAFYADQLSISPNYLNILCKRHLHVPATFLIHNRVGLEAKRLLLVSGQSAKEIAFELGFSDLPHFSNFFKAQTGLSPRAFRNSL</sequence>
<dbReference type="SUPFAM" id="SSF46689">
    <property type="entry name" value="Homeodomain-like"/>
    <property type="match status" value="1"/>
</dbReference>
<dbReference type="InterPro" id="IPR037923">
    <property type="entry name" value="HTH-like"/>
</dbReference>
<evidence type="ECO:0000256" key="2">
    <source>
        <dbReference type="ARBA" id="ARBA00023125"/>
    </source>
</evidence>
<dbReference type="SUPFAM" id="SSF51215">
    <property type="entry name" value="Regulatory protein AraC"/>
    <property type="match status" value="1"/>
</dbReference>
<dbReference type="PANTHER" id="PTHR43280:SF32">
    <property type="entry name" value="TRANSCRIPTIONAL REGULATORY PROTEIN"/>
    <property type="match status" value="1"/>
</dbReference>
<organism evidence="5 6">
    <name type="scientific">Dyadobacter soli</name>
    <dbReference type="NCBI Taxonomy" id="659014"/>
    <lineage>
        <taxon>Bacteria</taxon>
        <taxon>Pseudomonadati</taxon>
        <taxon>Bacteroidota</taxon>
        <taxon>Cytophagia</taxon>
        <taxon>Cytophagales</taxon>
        <taxon>Spirosomataceae</taxon>
        <taxon>Dyadobacter</taxon>
    </lineage>
</organism>
<protein>
    <submittedName>
        <fullName evidence="5">AraC-type DNA-binding protein</fullName>
    </submittedName>
</protein>
<evidence type="ECO:0000313" key="6">
    <source>
        <dbReference type="Proteomes" id="UP000198748"/>
    </source>
</evidence>
<dbReference type="PROSITE" id="PS01124">
    <property type="entry name" value="HTH_ARAC_FAMILY_2"/>
    <property type="match status" value="1"/>
</dbReference>